<dbReference type="InterPro" id="IPR002641">
    <property type="entry name" value="PNPLA_dom"/>
</dbReference>
<dbReference type="GO" id="GO:0016042">
    <property type="term" value="P:lipid catabolic process"/>
    <property type="evidence" value="ECO:0007669"/>
    <property type="project" value="UniProtKB-UniRule"/>
</dbReference>
<evidence type="ECO:0000256" key="2">
    <source>
        <dbReference type="ARBA" id="ARBA00022963"/>
    </source>
</evidence>
<feature type="active site" description="Proton acceptor" evidence="4">
    <location>
        <position position="426"/>
    </location>
</feature>
<protein>
    <submittedName>
        <fullName evidence="6">FabD/lysophospholipase-like protein</fullName>
    </submittedName>
</protein>
<dbReference type="EMBL" id="MU004188">
    <property type="protein sequence ID" value="KAF2496314.1"/>
    <property type="molecule type" value="Genomic_DNA"/>
</dbReference>
<keyword evidence="3 4" id="KW-0443">Lipid metabolism</keyword>
<keyword evidence="2 4" id="KW-0442">Lipid degradation</keyword>
<proteinExistence type="predicted"/>
<name>A0A6A6QW22_9PEZI</name>
<dbReference type="GO" id="GO:0046486">
    <property type="term" value="P:glycerolipid metabolic process"/>
    <property type="evidence" value="ECO:0007669"/>
    <property type="project" value="UniProtKB-ARBA"/>
</dbReference>
<feature type="active site" description="Nucleophile" evidence="4">
    <location>
        <position position="276"/>
    </location>
</feature>
<evidence type="ECO:0000256" key="4">
    <source>
        <dbReference type="PROSITE-ProRule" id="PRU01161"/>
    </source>
</evidence>
<dbReference type="GO" id="GO:0016020">
    <property type="term" value="C:membrane"/>
    <property type="evidence" value="ECO:0007669"/>
    <property type="project" value="TreeGrafter"/>
</dbReference>
<dbReference type="PROSITE" id="PS51635">
    <property type="entry name" value="PNPLA"/>
    <property type="match status" value="1"/>
</dbReference>
<dbReference type="GO" id="GO:0019369">
    <property type="term" value="P:arachidonate metabolic process"/>
    <property type="evidence" value="ECO:0007669"/>
    <property type="project" value="TreeGrafter"/>
</dbReference>
<accession>A0A6A6QW22</accession>
<dbReference type="SUPFAM" id="SSF52151">
    <property type="entry name" value="FabD/lysophospholipase-like"/>
    <property type="match status" value="1"/>
</dbReference>
<feature type="short sequence motif" description="GXSXG" evidence="4">
    <location>
        <begin position="274"/>
        <end position="278"/>
    </location>
</feature>
<dbReference type="Pfam" id="PF01734">
    <property type="entry name" value="Patatin"/>
    <property type="match status" value="1"/>
</dbReference>
<feature type="short sequence motif" description="GXGXXG" evidence="4">
    <location>
        <begin position="240"/>
        <end position="245"/>
    </location>
</feature>
<dbReference type="AlphaFoldDB" id="A0A6A6QW22"/>
<dbReference type="PANTHER" id="PTHR24185">
    <property type="entry name" value="CALCIUM-INDEPENDENT PHOSPHOLIPASE A2-GAMMA"/>
    <property type="match status" value="1"/>
</dbReference>
<reference evidence="6" key="1">
    <citation type="journal article" date="2020" name="Stud. Mycol.">
        <title>101 Dothideomycetes genomes: a test case for predicting lifestyles and emergence of pathogens.</title>
        <authorList>
            <person name="Haridas S."/>
            <person name="Albert R."/>
            <person name="Binder M."/>
            <person name="Bloem J."/>
            <person name="Labutti K."/>
            <person name="Salamov A."/>
            <person name="Andreopoulos B."/>
            <person name="Baker S."/>
            <person name="Barry K."/>
            <person name="Bills G."/>
            <person name="Bluhm B."/>
            <person name="Cannon C."/>
            <person name="Castanera R."/>
            <person name="Culley D."/>
            <person name="Daum C."/>
            <person name="Ezra D."/>
            <person name="Gonzalez J."/>
            <person name="Henrissat B."/>
            <person name="Kuo A."/>
            <person name="Liang C."/>
            <person name="Lipzen A."/>
            <person name="Lutzoni F."/>
            <person name="Magnuson J."/>
            <person name="Mondo S."/>
            <person name="Nolan M."/>
            <person name="Ohm R."/>
            <person name="Pangilinan J."/>
            <person name="Park H.-J."/>
            <person name="Ramirez L."/>
            <person name="Alfaro M."/>
            <person name="Sun H."/>
            <person name="Tritt A."/>
            <person name="Yoshinaga Y."/>
            <person name="Zwiers L.-H."/>
            <person name="Turgeon B."/>
            <person name="Goodwin S."/>
            <person name="Spatafora J."/>
            <person name="Crous P."/>
            <person name="Grigoriev I."/>
        </authorList>
    </citation>
    <scope>NUCLEOTIDE SEQUENCE</scope>
    <source>
        <strain evidence="6">CBS 269.34</strain>
    </source>
</reference>
<sequence>MSDEIPDEVAKYQKLPDLPTKNRSVKAGKYAIKKDGEEFVEAEDSTIKSQLWFRSPPLTKEIIQRLSSVQLFAESHDQGEADDESAGLWTWLELVLLKDEYTDTPINEGGIELAWCSHLNPLSEDYHWNNGKDFDVNSGLLRSLKENNTIGVRICARFQGWKLWAQKALLVLDIAEDSRESPPQYDKILARANVVQNALDEVNYNNGAPFMPKLAEQVMLQADALKSDNERPLRVLSLDGGGVKGFSTLLILQAVLDKAATGKQPFELFDLIGGTSTGGMIAIMLGRLKMSVADCLDRYKKLMSTVFVNKAPLFAMFQTTFFGQGYFYDAAPLETAIKETIKKENQDPEVLLNDPTNTDGCKVFVLAVRKEATNNRAPVFLRSYINPHPDKKAEIPEVKLWQAARATSAAPAYFPSTKVGNIDLVDGGLAANNPIGWLWTEVATVFTPGRSTDCFLSIGTGMPANSALSDPKFSVLHPKDSAKGLMAFGEGLVSAATNSESTNVLFRLLLDEFAPKTRQPKYFRLNFEEIDPDKSTKDLANFVNLAEMDDASEKAIKFMETKTKEWIKNNDTLITQAAQALKVSSADSA</sequence>
<dbReference type="PANTHER" id="PTHR24185:SF1">
    <property type="entry name" value="CALCIUM-INDEPENDENT PHOSPHOLIPASE A2-GAMMA"/>
    <property type="match status" value="1"/>
</dbReference>
<evidence type="ECO:0000256" key="3">
    <source>
        <dbReference type="ARBA" id="ARBA00023098"/>
    </source>
</evidence>
<organism evidence="6 7">
    <name type="scientific">Lophium mytilinum</name>
    <dbReference type="NCBI Taxonomy" id="390894"/>
    <lineage>
        <taxon>Eukaryota</taxon>
        <taxon>Fungi</taxon>
        <taxon>Dikarya</taxon>
        <taxon>Ascomycota</taxon>
        <taxon>Pezizomycotina</taxon>
        <taxon>Dothideomycetes</taxon>
        <taxon>Pleosporomycetidae</taxon>
        <taxon>Mytilinidiales</taxon>
        <taxon>Mytilinidiaceae</taxon>
        <taxon>Lophium</taxon>
    </lineage>
</organism>
<keyword evidence="1 4" id="KW-0378">Hydrolase</keyword>
<dbReference type="OrthoDB" id="1658288at2759"/>
<evidence type="ECO:0000313" key="7">
    <source>
        <dbReference type="Proteomes" id="UP000799750"/>
    </source>
</evidence>
<feature type="domain" description="PNPLA" evidence="5">
    <location>
        <begin position="236"/>
        <end position="439"/>
    </location>
</feature>
<evidence type="ECO:0000313" key="6">
    <source>
        <dbReference type="EMBL" id="KAF2496314.1"/>
    </source>
</evidence>
<dbReference type="InterPro" id="IPR016035">
    <property type="entry name" value="Acyl_Trfase/lysoPLipase"/>
</dbReference>
<dbReference type="Gene3D" id="3.40.1090.10">
    <property type="entry name" value="Cytosolic phospholipase A2 catalytic domain"/>
    <property type="match status" value="1"/>
</dbReference>
<dbReference type="Proteomes" id="UP000799750">
    <property type="component" value="Unassembled WGS sequence"/>
</dbReference>
<gene>
    <name evidence="6" type="ORF">BU16DRAFT_460435</name>
</gene>
<evidence type="ECO:0000256" key="1">
    <source>
        <dbReference type="ARBA" id="ARBA00022801"/>
    </source>
</evidence>
<feature type="short sequence motif" description="DGA/G" evidence="4">
    <location>
        <begin position="426"/>
        <end position="428"/>
    </location>
</feature>
<keyword evidence="7" id="KW-1185">Reference proteome</keyword>
<dbReference type="GO" id="GO:0047499">
    <property type="term" value="F:calcium-independent phospholipase A2 activity"/>
    <property type="evidence" value="ECO:0007669"/>
    <property type="project" value="TreeGrafter"/>
</dbReference>
<evidence type="ECO:0000259" key="5">
    <source>
        <dbReference type="PROSITE" id="PS51635"/>
    </source>
</evidence>